<comment type="caution">
    <text evidence="2">The sequence shown here is derived from an EMBL/GenBank/DDBJ whole genome shotgun (WGS) entry which is preliminary data.</text>
</comment>
<sequence length="412" mass="46738">MQFYIAVSLKLITILVMVVVILKYKKYGICHPYVIVSVSYMVLIVFGEIFYTYVKGRYYDHYAESLTYIGFISMFLGTFVAKYRVILSSLKNRGVYVFAGAKSNYCIYFVAAIGVMAFLVLVLFSGVPIISDNVNEARIRFFSGKGYLNVFFISLQIVPLAILFDVFARKMYSRIIWCHLFSVVVFFLNIATGFRGIAIKSILLYFLTYLFISNKKLSLAKGAVVLLALLLFLSVVGAFRREGKVGIEGVAREIGITLVARPAIFETIVKKFDVSSRFNGIGYVYDFLKFKPGEQKGKNVELKYMFFKNYKNMPESAGINPSIIGEAYVNFGVSGVFIIPFIVGFIVRRLYMRCYDNFTFFNVVLYVSVVLEVSLALASGLGPRLPMYSLVLFWICLISLFYSKRIVIKGDL</sequence>
<feature type="transmembrane region" description="Helical" evidence="1">
    <location>
        <begin position="327"/>
        <end position="347"/>
    </location>
</feature>
<keyword evidence="1" id="KW-0472">Membrane</keyword>
<evidence type="ECO:0008006" key="4">
    <source>
        <dbReference type="Google" id="ProtNLM"/>
    </source>
</evidence>
<evidence type="ECO:0000313" key="3">
    <source>
        <dbReference type="Proteomes" id="UP000236340"/>
    </source>
</evidence>
<feature type="transmembrane region" description="Helical" evidence="1">
    <location>
        <begin position="34"/>
        <end position="54"/>
    </location>
</feature>
<protein>
    <recommendedName>
        <fullName evidence="4">Oligosaccharide repeat unit polymerase</fullName>
    </recommendedName>
</protein>
<feature type="transmembrane region" description="Helical" evidence="1">
    <location>
        <begin position="385"/>
        <end position="403"/>
    </location>
</feature>
<feature type="transmembrane region" description="Helical" evidence="1">
    <location>
        <begin position="66"/>
        <end position="85"/>
    </location>
</feature>
<feature type="transmembrane region" description="Helical" evidence="1">
    <location>
        <begin position="147"/>
        <end position="168"/>
    </location>
</feature>
<evidence type="ECO:0000256" key="1">
    <source>
        <dbReference type="SAM" id="Phobius"/>
    </source>
</evidence>
<dbReference type="OrthoDB" id="9884976at2"/>
<feature type="transmembrane region" description="Helical" evidence="1">
    <location>
        <begin position="359"/>
        <end position="379"/>
    </location>
</feature>
<keyword evidence="1" id="KW-1133">Transmembrane helix</keyword>
<gene>
    <name evidence="2" type="ORF">C2E25_08285</name>
</gene>
<feature type="transmembrane region" description="Helical" evidence="1">
    <location>
        <begin position="105"/>
        <end position="127"/>
    </location>
</feature>
<dbReference type="AlphaFoldDB" id="A0A2K2HAF9"/>
<keyword evidence="1" id="KW-0812">Transmembrane</keyword>
<feature type="transmembrane region" description="Helical" evidence="1">
    <location>
        <begin position="175"/>
        <end position="191"/>
    </location>
</feature>
<proteinExistence type="predicted"/>
<name>A0A2K2HAF9_9BACT</name>
<dbReference type="EMBL" id="PPFX01000015">
    <property type="protein sequence ID" value="PNU20294.1"/>
    <property type="molecule type" value="Genomic_DNA"/>
</dbReference>
<organism evidence="2 3">
    <name type="scientific">Geothermobacter hydrogeniphilus</name>
    <dbReference type="NCBI Taxonomy" id="1969733"/>
    <lineage>
        <taxon>Bacteria</taxon>
        <taxon>Pseudomonadati</taxon>
        <taxon>Thermodesulfobacteriota</taxon>
        <taxon>Desulfuromonadia</taxon>
        <taxon>Desulfuromonadales</taxon>
        <taxon>Geothermobacteraceae</taxon>
        <taxon>Geothermobacter</taxon>
    </lineage>
</organism>
<feature type="transmembrane region" description="Helical" evidence="1">
    <location>
        <begin position="6"/>
        <end position="22"/>
    </location>
</feature>
<dbReference type="Proteomes" id="UP000236340">
    <property type="component" value="Unassembled WGS sequence"/>
</dbReference>
<evidence type="ECO:0000313" key="2">
    <source>
        <dbReference type="EMBL" id="PNU20294.1"/>
    </source>
</evidence>
<accession>A0A2K2HAF9</accession>
<feature type="transmembrane region" description="Helical" evidence="1">
    <location>
        <begin position="219"/>
        <end position="239"/>
    </location>
</feature>
<dbReference type="NCBIfam" id="TIGR04370">
    <property type="entry name" value="glyco_rpt_poly"/>
    <property type="match status" value="1"/>
</dbReference>
<dbReference type="RefSeq" id="WP_103115289.1">
    <property type="nucleotide sequence ID" value="NZ_PPFX01000015.1"/>
</dbReference>
<reference evidence="2 3" key="1">
    <citation type="journal article" date="2018" name="Genome Announc.">
        <title>Genome Sequence of Geothermobacter sp. HR-1 Iron Reducer from the Loihi Seamount.</title>
        <authorList>
            <person name="Smith H."/>
            <person name="Abuyen K."/>
            <person name="Tremblay J."/>
            <person name="Savalia P."/>
            <person name="Perez-Rodriguez I."/>
            <person name="Emerson D."/>
            <person name="Tully B."/>
            <person name="Amend J."/>
        </authorList>
    </citation>
    <scope>NUCLEOTIDE SEQUENCE [LARGE SCALE GENOMIC DNA]</scope>
    <source>
        <strain evidence="2 3">HR-1</strain>
    </source>
</reference>